<protein>
    <submittedName>
        <fullName evidence="2">B34df62d-6309-4606-ae23-6d14d50ff309</fullName>
    </submittedName>
</protein>
<dbReference type="EMBL" id="CAJHIA010000009">
    <property type="protein sequence ID" value="CAD6443128.1"/>
    <property type="molecule type" value="Genomic_DNA"/>
</dbReference>
<organism evidence="2 3">
    <name type="scientific">Sclerotinia trifoliorum</name>
    <dbReference type="NCBI Taxonomy" id="28548"/>
    <lineage>
        <taxon>Eukaryota</taxon>
        <taxon>Fungi</taxon>
        <taxon>Dikarya</taxon>
        <taxon>Ascomycota</taxon>
        <taxon>Pezizomycotina</taxon>
        <taxon>Leotiomycetes</taxon>
        <taxon>Helotiales</taxon>
        <taxon>Sclerotiniaceae</taxon>
        <taxon>Sclerotinia</taxon>
    </lineage>
</organism>
<name>A0A8H2VR24_9HELO</name>
<reference evidence="2" key="1">
    <citation type="submission" date="2020-10" db="EMBL/GenBank/DDBJ databases">
        <authorList>
            <person name="Kusch S."/>
        </authorList>
    </citation>
    <scope>NUCLEOTIDE SEQUENCE</scope>
    <source>
        <strain evidence="2">SwB9</strain>
    </source>
</reference>
<feature type="region of interest" description="Disordered" evidence="1">
    <location>
        <begin position="180"/>
        <end position="229"/>
    </location>
</feature>
<proteinExistence type="predicted"/>
<dbReference type="AlphaFoldDB" id="A0A8H2VR24"/>
<dbReference type="Proteomes" id="UP000624404">
    <property type="component" value="Unassembled WGS sequence"/>
</dbReference>
<evidence type="ECO:0000313" key="2">
    <source>
        <dbReference type="EMBL" id="CAD6443128.1"/>
    </source>
</evidence>
<accession>A0A8H2VR24</accession>
<sequence>MSTESFFPFKQDHPKFPAALRTLQKSFKARDERDKDILIEQVDNVSYIGMFENGCRKAFSGIFRRSSKDFCLIENMNPDLLTEFFFDIKHSINPSQNADITPAVKGVPDMRKFFFISCNYLDPEHIIVRTYSKLRGFDWNDQAQINDLNLFRQAAITEACGVTAFDEDGAILKPRWMKSMVTEGTDKPNSRKRKAKSIKGPPDDKIKKGPSLRTQLRSRALTPKPVQSAAQTLRPQPAAHVFLFRPTAPQFQPNLPAYGTTGMQLQALGALIAFPTRNQEQGMQGLWRDLHTGRPVHGSGYISPQLSQGDSHVAFSQHNLQPRMNQYQGQGFGMNQQAPQGYNPFPNQRSGMPYQGAQESYGSLLRYPTQNYFPSQIQEYGMIQQQNVQQGYNPSQSYGYVPQYISAQGQVPLQPQVYGMHQQPAQRGSTQSMSQRYGMHQQIQHSHNQMHNQSFAVHQQHHQQSYNRSTFSDYTQQASNQYNMGAIAGTGYGQVPDQMTTFMNANSHQQTSRTEPGMVAPLASMPPQYLADVFASSDMTLEEFFNMEK</sequence>
<comment type="caution">
    <text evidence="2">The sequence shown here is derived from an EMBL/GenBank/DDBJ whole genome shotgun (WGS) entry which is preliminary data.</text>
</comment>
<keyword evidence="3" id="KW-1185">Reference proteome</keyword>
<evidence type="ECO:0000256" key="1">
    <source>
        <dbReference type="SAM" id="MobiDB-lite"/>
    </source>
</evidence>
<dbReference type="OrthoDB" id="3526483at2759"/>
<evidence type="ECO:0000313" key="3">
    <source>
        <dbReference type="Proteomes" id="UP000624404"/>
    </source>
</evidence>
<gene>
    <name evidence="2" type="ORF">SCLTRI_LOCUS2920</name>
</gene>